<dbReference type="InterPro" id="IPR019619">
    <property type="entry name" value="DUF2490"/>
</dbReference>
<feature type="signal peptide" evidence="1">
    <location>
        <begin position="1"/>
        <end position="21"/>
    </location>
</feature>
<dbReference type="RefSeq" id="WP_138835644.1">
    <property type="nucleotide sequence ID" value="NZ_VCNI01000002.1"/>
</dbReference>
<protein>
    <submittedName>
        <fullName evidence="2">DUF2490 domain-containing protein</fullName>
    </submittedName>
</protein>
<feature type="chain" id="PRO_5045109896" evidence="1">
    <location>
        <begin position="22"/>
        <end position="232"/>
    </location>
</feature>
<dbReference type="Proteomes" id="UP000751614">
    <property type="component" value="Unassembled WGS sequence"/>
</dbReference>
<dbReference type="EMBL" id="VCNI01000002">
    <property type="protein sequence ID" value="TMU54447.1"/>
    <property type="molecule type" value="Genomic_DNA"/>
</dbReference>
<gene>
    <name evidence="2" type="ORF">FGG15_09500</name>
</gene>
<comment type="caution">
    <text evidence="2">The sequence shown here is derived from an EMBL/GenBank/DDBJ whole genome shotgun (WGS) entry which is preliminary data.</text>
</comment>
<reference evidence="2 3" key="1">
    <citation type="submission" date="2019-05" db="EMBL/GenBank/DDBJ databases">
        <title>Flagellimonas sp. AsT0115, sp. nov., isolated from a marine red algae, Asparagopsis taxiformis.</title>
        <authorList>
            <person name="Kim J."/>
            <person name="Jeong S.E."/>
            <person name="Jeon C.O."/>
        </authorList>
    </citation>
    <scope>NUCLEOTIDE SEQUENCE [LARGE SCALE GENOMIC DNA]</scope>
    <source>
        <strain evidence="2 3">AsT0115</strain>
    </source>
</reference>
<evidence type="ECO:0000313" key="3">
    <source>
        <dbReference type="Proteomes" id="UP000751614"/>
    </source>
</evidence>
<keyword evidence="3" id="KW-1185">Reference proteome</keyword>
<sequence length="232" mass="27252">MRFIRLLFLLSCILLQSVLSSQTFDEHGSGSWLEFSGTNKIDEKWSIPLAGILRHHEPFEVYDFSFVRTGVSYHLSNSVILTGGIAYVNSKSYLDSGETSLTFQYWTYEEFTWKNKFNLNSLSHRWRLENRWIHNSGQTHFNNRFRYRLQFQRPIYGKTFVKSNNEVFVNLDGVFFNQNRFYVGIGRELSPDLKIELGYLKNHFQVSHHNAILMGITFTTDFTSQDSAEIEK</sequence>
<evidence type="ECO:0000313" key="2">
    <source>
        <dbReference type="EMBL" id="TMU54447.1"/>
    </source>
</evidence>
<dbReference type="Pfam" id="PF10677">
    <property type="entry name" value="DUF2490"/>
    <property type="match status" value="1"/>
</dbReference>
<proteinExistence type="predicted"/>
<name>A0ABY2WHX5_9FLAO</name>
<keyword evidence="1" id="KW-0732">Signal</keyword>
<evidence type="ECO:0000256" key="1">
    <source>
        <dbReference type="SAM" id="SignalP"/>
    </source>
</evidence>
<organism evidence="2 3">
    <name type="scientific">Flagellimonas algicola</name>
    <dbReference type="NCBI Taxonomy" id="2583815"/>
    <lineage>
        <taxon>Bacteria</taxon>
        <taxon>Pseudomonadati</taxon>
        <taxon>Bacteroidota</taxon>
        <taxon>Flavobacteriia</taxon>
        <taxon>Flavobacteriales</taxon>
        <taxon>Flavobacteriaceae</taxon>
        <taxon>Flagellimonas</taxon>
    </lineage>
</organism>
<accession>A0ABY2WHX5</accession>